<dbReference type="Pfam" id="PF00005">
    <property type="entry name" value="ABC_tran"/>
    <property type="match status" value="1"/>
</dbReference>
<evidence type="ECO:0000256" key="1">
    <source>
        <dbReference type="ARBA" id="ARBA00005417"/>
    </source>
</evidence>
<dbReference type="RefSeq" id="WP_111476345.1">
    <property type="nucleotide sequence ID" value="NZ_QHKM01000001.1"/>
</dbReference>
<dbReference type="InterPro" id="IPR003593">
    <property type="entry name" value="AAA+_ATPase"/>
</dbReference>
<dbReference type="Gene3D" id="3.40.50.300">
    <property type="entry name" value="P-loop containing nucleotide triphosphate hydrolases"/>
    <property type="match status" value="1"/>
</dbReference>
<dbReference type="EMBL" id="QHKM01000001">
    <property type="protein sequence ID" value="RAK69609.1"/>
    <property type="molecule type" value="Genomic_DNA"/>
</dbReference>
<dbReference type="PANTHER" id="PTHR43335:SF4">
    <property type="entry name" value="ABC TRANSPORTER, ATP-BINDING PROTEIN"/>
    <property type="match status" value="1"/>
</dbReference>
<dbReference type="OrthoDB" id="9780828at2"/>
<keyword evidence="7" id="KW-1185">Reference proteome</keyword>
<sequence>MVEISHLTKLFGQQAAVNDISFTAGRGEILGFLGPNGAGKSTTMKIATGYLPPSSGTVRVADFDVVEQPLEVRRRVGYLPEHNPLYLDMYVHEYLDFIGRVHGLGGSTLRQRVHALVGRVGLTREQNKQIGALSKGYRQRVGLAQALIHDPQVLILDEPTTGLDPNQIGEIRTLIRELGQDKTVIFSTHILPEVQALCDRVVIISRGQLVADAPVRELAGLTKGGAVIRAEFEGTIDPAPLWQLPGVKAVEQGQGGAWIIRTEGKGDQRRAISQLAAQQGWLVLGLRQEEQSLEQVFQELTTSTKIEK</sequence>
<dbReference type="InterPro" id="IPR027417">
    <property type="entry name" value="P-loop_NTPase"/>
</dbReference>
<evidence type="ECO:0000256" key="2">
    <source>
        <dbReference type="ARBA" id="ARBA00022448"/>
    </source>
</evidence>
<dbReference type="CDD" id="cd03230">
    <property type="entry name" value="ABC_DR_subfamily_A"/>
    <property type="match status" value="1"/>
</dbReference>
<keyword evidence="3" id="KW-0547">Nucleotide-binding</keyword>
<dbReference type="GO" id="GO:0016887">
    <property type="term" value="F:ATP hydrolysis activity"/>
    <property type="evidence" value="ECO:0007669"/>
    <property type="project" value="InterPro"/>
</dbReference>
<accession>A0A328BSP4</accession>
<name>A0A328BSP4_9BACT</name>
<evidence type="ECO:0000259" key="5">
    <source>
        <dbReference type="PROSITE" id="PS50893"/>
    </source>
</evidence>
<organism evidence="6 7">
    <name type="scientific">Hymenobacter edaphi</name>
    <dbReference type="NCBI Taxonomy" id="2211146"/>
    <lineage>
        <taxon>Bacteria</taxon>
        <taxon>Pseudomonadati</taxon>
        <taxon>Bacteroidota</taxon>
        <taxon>Cytophagia</taxon>
        <taxon>Cytophagales</taxon>
        <taxon>Hymenobacteraceae</taxon>
        <taxon>Hymenobacter</taxon>
    </lineage>
</organism>
<dbReference type="Proteomes" id="UP000248553">
    <property type="component" value="Unassembled WGS sequence"/>
</dbReference>
<dbReference type="SUPFAM" id="SSF52540">
    <property type="entry name" value="P-loop containing nucleoside triphosphate hydrolases"/>
    <property type="match status" value="1"/>
</dbReference>
<dbReference type="SMART" id="SM00382">
    <property type="entry name" value="AAA"/>
    <property type="match status" value="1"/>
</dbReference>
<dbReference type="NCBIfam" id="TIGR03522">
    <property type="entry name" value="GldA_ABC_ATP"/>
    <property type="match status" value="1"/>
</dbReference>
<dbReference type="AlphaFoldDB" id="A0A328BSP4"/>
<evidence type="ECO:0000313" key="7">
    <source>
        <dbReference type="Proteomes" id="UP000248553"/>
    </source>
</evidence>
<comment type="caution">
    <text evidence="6">The sequence shown here is derived from an EMBL/GenBank/DDBJ whole genome shotgun (WGS) entry which is preliminary data.</text>
</comment>
<proteinExistence type="inferred from homology"/>
<evidence type="ECO:0000256" key="4">
    <source>
        <dbReference type="ARBA" id="ARBA00022840"/>
    </source>
</evidence>
<dbReference type="InterPro" id="IPR003439">
    <property type="entry name" value="ABC_transporter-like_ATP-bd"/>
</dbReference>
<gene>
    <name evidence="6" type="primary">gldA</name>
    <name evidence="6" type="ORF">DLM85_01740</name>
</gene>
<keyword evidence="4 6" id="KW-0067">ATP-binding</keyword>
<dbReference type="GO" id="GO:0005524">
    <property type="term" value="F:ATP binding"/>
    <property type="evidence" value="ECO:0007669"/>
    <property type="project" value="UniProtKB-KW"/>
</dbReference>
<feature type="domain" description="ABC transporter" evidence="5">
    <location>
        <begin position="2"/>
        <end position="231"/>
    </location>
</feature>
<keyword evidence="2" id="KW-0813">Transport</keyword>
<dbReference type="InterPro" id="IPR019864">
    <property type="entry name" value="Motility-assoc_ABC_GldA"/>
</dbReference>
<protein>
    <submittedName>
        <fullName evidence="6">Gliding motility-associated ABC transporter ATP-binding subunit GldA</fullName>
    </submittedName>
</protein>
<dbReference type="PROSITE" id="PS50893">
    <property type="entry name" value="ABC_TRANSPORTER_2"/>
    <property type="match status" value="1"/>
</dbReference>
<reference evidence="7" key="1">
    <citation type="submission" date="2018-05" db="EMBL/GenBank/DDBJ databases">
        <authorList>
            <person name="Nie L."/>
        </authorList>
    </citation>
    <scope>NUCLEOTIDE SEQUENCE [LARGE SCALE GENOMIC DNA]</scope>
    <source>
        <strain evidence="7">NL</strain>
    </source>
</reference>
<evidence type="ECO:0000256" key="3">
    <source>
        <dbReference type="ARBA" id="ARBA00022741"/>
    </source>
</evidence>
<comment type="similarity">
    <text evidence="1">Belongs to the ABC transporter superfamily.</text>
</comment>
<dbReference type="PANTHER" id="PTHR43335">
    <property type="entry name" value="ABC TRANSPORTER, ATP-BINDING PROTEIN"/>
    <property type="match status" value="1"/>
</dbReference>
<evidence type="ECO:0000313" key="6">
    <source>
        <dbReference type="EMBL" id="RAK69609.1"/>
    </source>
</evidence>